<evidence type="ECO:0000256" key="1">
    <source>
        <dbReference type="SAM" id="MobiDB-lite"/>
    </source>
</evidence>
<feature type="transmembrane region" description="Helical" evidence="2">
    <location>
        <begin position="217"/>
        <end position="238"/>
    </location>
</feature>
<dbReference type="PANTHER" id="PTHR34219:SF3">
    <property type="entry name" value="BLL7967 PROTEIN"/>
    <property type="match status" value="1"/>
</dbReference>
<dbReference type="EMBL" id="CP014060">
    <property type="protein sequence ID" value="AMG37453.1"/>
    <property type="molecule type" value="Genomic_DNA"/>
</dbReference>
<dbReference type="PANTHER" id="PTHR34219">
    <property type="entry name" value="IRON-REGULATED INNER MEMBRANE PROTEIN-RELATED"/>
    <property type="match status" value="1"/>
</dbReference>
<dbReference type="InterPro" id="IPR005625">
    <property type="entry name" value="PepSY-ass_TM"/>
</dbReference>
<keyword evidence="2" id="KW-0812">Transmembrane</keyword>
<proteinExistence type="predicted"/>
<keyword evidence="2" id="KW-1133">Transmembrane helix</keyword>
<dbReference type="AlphaFoldDB" id="A0A0X8P053"/>
<evidence type="ECO:0000313" key="4">
    <source>
        <dbReference type="Proteomes" id="UP000060602"/>
    </source>
</evidence>
<dbReference type="Pfam" id="PF03929">
    <property type="entry name" value="PepSY_TM"/>
    <property type="match status" value="1"/>
</dbReference>
<evidence type="ECO:0000313" key="3">
    <source>
        <dbReference type="EMBL" id="AMG37453.1"/>
    </source>
</evidence>
<reference evidence="4" key="1">
    <citation type="submission" date="2015-12" db="EMBL/GenBank/DDBJ databases">
        <title>FDA dAtabase for Regulatory Grade micrObial Sequences (FDA-ARGOS): Supporting development and validation of Infectious Disease Dx tests.</title>
        <authorList>
            <person name="Case J."/>
            <person name="Tallon L."/>
            <person name="Sadzewicz L."/>
            <person name="Sengamalay N."/>
            <person name="Ott S."/>
            <person name="Godinez A."/>
            <person name="Nagaraj S."/>
            <person name="Nadendla S."/>
            <person name="Sichtig H."/>
        </authorList>
    </citation>
    <scope>NUCLEOTIDE SEQUENCE [LARGE SCALE GENOMIC DNA]</scope>
    <source>
        <strain evidence="4">FDAARGOS_147</strain>
    </source>
</reference>
<evidence type="ECO:0000256" key="2">
    <source>
        <dbReference type="SAM" id="Phobius"/>
    </source>
</evidence>
<accession>A0A0X8P053</accession>
<feature type="transmembrane region" description="Helical" evidence="2">
    <location>
        <begin position="35"/>
        <end position="56"/>
    </location>
</feature>
<feature type="transmembrane region" description="Helical" evidence="2">
    <location>
        <begin position="172"/>
        <end position="196"/>
    </location>
</feature>
<dbReference type="RefSeq" id="WP_061072587.1">
    <property type="nucleotide sequence ID" value="NZ_CP014060.2"/>
</dbReference>
<feature type="compositionally biased region" description="Low complexity" evidence="1">
    <location>
        <begin position="1"/>
        <end position="10"/>
    </location>
</feature>
<organism evidence="3 4">
    <name type="scientific">Alcaligenes xylosoxydans xylosoxydans</name>
    <name type="common">Achromobacter xylosoxidans</name>
    <dbReference type="NCBI Taxonomy" id="85698"/>
    <lineage>
        <taxon>Bacteria</taxon>
        <taxon>Pseudomonadati</taxon>
        <taxon>Pseudomonadota</taxon>
        <taxon>Betaproteobacteria</taxon>
        <taxon>Burkholderiales</taxon>
        <taxon>Alcaligenaceae</taxon>
        <taxon>Achromobacter</taxon>
    </lineage>
</organism>
<protein>
    <submittedName>
        <fullName evidence="3">PepSY domain-containing protein</fullName>
    </submittedName>
</protein>
<name>A0A0X8P053_ALCXX</name>
<gene>
    <name evidence="3" type="ORF">AL504_16420</name>
</gene>
<keyword evidence="2" id="KW-0472">Membrane</keyword>
<feature type="region of interest" description="Disordered" evidence="1">
    <location>
        <begin position="1"/>
        <end position="24"/>
    </location>
</feature>
<feature type="transmembrane region" description="Helical" evidence="2">
    <location>
        <begin position="365"/>
        <end position="385"/>
    </location>
</feature>
<dbReference type="Proteomes" id="UP000060602">
    <property type="component" value="Chromosome"/>
</dbReference>
<sequence length="391" mass="42507">MRPQAGAAPRARPPASPSRRAPAGRGKTWYWLHKWSSLVCTLFLLVVCVSGLPLIFDEEIVAWLDPSPPWPTLAPATPAPSLDAIIDAARARHGAHRIVDVEVLRDPPRVTLGLAPGPQAAPGTPSLRLEFDARDGAARAAIADSDEGLGSRIVTLMTRLHIDLYGGLPGQLFLGAMALLFALAVVSGVVLYHPYMKKLPFGTVRSHRARRLKWLDLHNLLGIVTVTWALMMGLTGALHELAVPFFRHWLSTDVQAALSTGRDLSAADVASWVPVQQAYATARAAVPGRQVESLRFPDAGLGLPRHYLLWAKGDTALGAHLFDAVLVDAPTGKLTAVLDMPWYLRALQFSRPLHYGDTAGLPLKLIWAALDLVMIVILGSGLYLWRRRARP</sequence>